<evidence type="ECO:0008006" key="5">
    <source>
        <dbReference type="Google" id="ProtNLM"/>
    </source>
</evidence>
<dbReference type="NCBIfam" id="TIGR00756">
    <property type="entry name" value="PPR"/>
    <property type="match status" value="1"/>
</dbReference>
<sequence length="181" mass="20397">MSTRGSIARGLYRAKQHVYVLQLFERIKTEQKSQLNEHLYITALMSCQKLGLWDRALQLVWQVEASGLSVSTASYNLVIGACEVAKKPKVALEVYEHMVHRKCPPDTFTYLSLIRSCIWASLWDEVEEILDRVAPDVSLCKAVIHGSVQGNIESAKLHENGQERSQTGWGPDAPELAEKFI</sequence>
<evidence type="ECO:0000256" key="2">
    <source>
        <dbReference type="ARBA" id="ARBA00022737"/>
    </source>
</evidence>
<keyword evidence="2" id="KW-0677">Repeat</keyword>
<evidence type="ECO:0000256" key="1">
    <source>
        <dbReference type="ARBA" id="ARBA00007626"/>
    </source>
</evidence>
<gene>
    <name evidence="4" type="ORF">SVIM_LOCUS366573</name>
</gene>
<dbReference type="InterPro" id="IPR002885">
    <property type="entry name" value="PPR_rpt"/>
</dbReference>
<feature type="repeat" description="PPR" evidence="3">
    <location>
        <begin position="71"/>
        <end position="105"/>
    </location>
</feature>
<reference evidence="4" key="1">
    <citation type="submission" date="2019-03" db="EMBL/GenBank/DDBJ databases">
        <authorList>
            <person name="Mank J."/>
            <person name="Almeida P."/>
        </authorList>
    </citation>
    <scope>NUCLEOTIDE SEQUENCE</scope>
    <source>
        <strain evidence="4">78183</strain>
    </source>
</reference>
<dbReference type="AlphaFoldDB" id="A0A6N2MFE1"/>
<dbReference type="InterPro" id="IPR011990">
    <property type="entry name" value="TPR-like_helical_dom_sf"/>
</dbReference>
<accession>A0A6N2MFE1</accession>
<evidence type="ECO:0000256" key="3">
    <source>
        <dbReference type="PROSITE-ProRule" id="PRU00708"/>
    </source>
</evidence>
<dbReference type="Pfam" id="PF13041">
    <property type="entry name" value="PPR_2"/>
    <property type="match status" value="1"/>
</dbReference>
<dbReference type="PROSITE" id="PS51375">
    <property type="entry name" value="PPR"/>
    <property type="match status" value="1"/>
</dbReference>
<organism evidence="4">
    <name type="scientific">Salix viminalis</name>
    <name type="common">Common osier</name>
    <name type="synonym">Basket willow</name>
    <dbReference type="NCBI Taxonomy" id="40686"/>
    <lineage>
        <taxon>Eukaryota</taxon>
        <taxon>Viridiplantae</taxon>
        <taxon>Streptophyta</taxon>
        <taxon>Embryophyta</taxon>
        <taxon>Tracheophyta</taxon>
        <taxon>Spermatophyta</taxon>
        <taxon>Magnoliopsida</taxon>
        <taxon>eudicotyledons</taxon>
        <taxon>Gunneridae</taxon>
        <taxon>Pentapetalae</taxon>
        <taxon>rosids</taxon>
        <taxon>fabids</taxon>
        <taxon>Malpighiales</taxon>
        <taxon>Salicaceae</taxon>
        <taxon>Saliceae</taxon>
        <taxon>Salix</taxon>
    </lineage>
</organism>
<protein>
    <recommendedName>
        <fullName evidence="5">Pentacotripeptide-repeat region of PRORP domain-containing protein</fullName>
    </recommendedName>
</protein>
<dbReference type="Gene3D" id="1.25.40.10">
    <property type="entry name" value="Tetratricopeptide repeat domain"/>
    <property type="match status" value="1"/>
</dbReference>
<proteinExistence type="inferred from homology"/>
<name>A0A6N2MFE1_SALVM</name>
<comment type="similarity">
    <text evidence="1">Belongs to the PPR family. P subfamily.</text>
</comment>
<dbReference type="PANTHER" id="PTHR47447">
    <property type="entry name" value="OS03G0856100 PROTEIN"/>
    <property type="match status" value="1"/>
</dbReference>
<evidence type="ECO:0000313" key="4">
    <source>
        <dbReference type="EMBL" id="VFU52962.1"/>
    </source>
</evidence>
<dbReference type="PANTHER" id="PTHR47447:SF17">
    <property type="entry name" value="OS12G0638900 PROTEIN"/>
    <property type="match status" value="1"/>
</dbReference>
<dbReference type="EMBL" id="CAADRP010001812">
    <property type="protein sequence ID" value="VFU52962.1"/>
    <property type="molecule type" value="Genomic_DNA"/>
</dbReference>